<dbReference type="Proteomes" id="UP000324689">
    <property type="component" value="Unassembled WGS sequence"/>
</dbReference>
<proteinExistence type="predicted"/>
<evidence type="ECO:0000313" key="2">
    <source>
        <dbReference type="EMBL" id="GCA78706.1"/>
    </source>
</evidence>
<evidence type="ECO:0000313" key="3">
    <source>
        <dbReference type="Proteomes" id="UP000324689"/>
    </source>
</evidence>
<dbReference type="Pfam" id="PF05016">
    <property type="entry name" value="ParE_toxin"/>
    <property type="match status" value="1"/>
</dbReference>
<dbReference type="SUPFAM" id="SSF143011">
    <property type="entry name" value="RelE-like"/>
    <property type="match status" value="1"/>
</dbReference>
<organism evidence="2 3">
    <name type="scientific">Microcystis aeruginosa NIES-2521</name>
    <dbReference type="NCBI Taxonomy" id="2303983"/>
    <lineage>
        <taxon>Bacteria</taxon>
        <taxon>Bacillati</taxon>
        <taxon>Cyanobacteriota</taxon>
        <taxon>Cyanophyceae</taxon>
        <taxon>Oscillatoriophycideae</taxon>
        <taxon>Chroococcales</taxon>
        <taxon>Microcystaceae</taxon>
        <taxon>Microcystis</taxon>
    </lineage>
</organism>
<reference evidence="2 3" key="1">
    <citation type="submission" date="2018-09" db="EMBL/GenBank/DDBJ databases">
        <title>Evolutionary history of phycoerythrin pigmentation in the water bloom-forming cyanobacterium Microcystis aeruginosa.</title>
        <authorList>
            <person name="Tanabe Y."/>
            <person name="Tanabe Y."/>
            <person name="Yamaguchi H."/>
        </authorList>
    </citation>
    <scope>NUCLEOTIDE SEQUENCE [LARGE SCALE GENOMIC DNA]</scope>
    <source>
        <strain evidence="2 3">NIES-2521</strain>
    </source>
</reference>
<sequence>MAKIEAMKDNLQGDVKQLKNFTPNYRLRVGNYRILFEVEEITLVIYRVKHRQNIYN</sequence>
<evidence type="ECO:0008006" key="4">
    <source>
        <dbReference type="Google" id="ProtNLM"/>
    </source>
</evidence>
<protein>
    <recommendedName>
        <fullName evidence="4">Type II toxin-antitoxin system RelE/ParE family toxin</fullName>
    </recommendedName>
</protein>
<evidence type="ECO:0000256" key="1">
    <source>
        <dbReference type="ARBA" id="ARBA00022649"/>
    </source>
</evidence>
<accession>A0A5A5S277</accession>
<comment type="caution">
    <text evidence="2">The sequence shown here is derived from an EMBL/GenBank/DDBJ whole genome shotgun (WGS) entry which is preliminary data.</text>
</comment>
<dbReference type="InterPro" id="IPR007712">
    <property type="entry name" value="RelE/ParE_toxin"/>
</dbReference>
<gene>
    <name evidence="2" type="ORF">MiTs_00691</name>
</gene>
<dbReference type="EMBL" id="BHVQ01000005">
    <property type="protein sequence ID" value="GCA78706.1"/>
    <property type="molecule type" value="Genomic_DNA"/>
</dbReference>
<dbReference type="InterPro" id="IPR035093">
    <property type="entry name" value="RelE/ParE_toxin_dom_sf"/>
</dbReference>
<dbReference type="Gene3D" id="3.30.2310.20">
    <property type="entry name" value="RelE-like"/>
    <property type="match status" value="1"/>
</dbReference>
<keyword evidence="1" id="KW-1277">Toxin-antitoxin system</keyword>
<dbReference type="AlphaFoldDB" id="A0A5A5S277"/>
<name>A0A5A5S277_MICAE</name>
<dbReference type="RefSeq" id="WP_253852278.1">
    <property type="nucleotide sequence ID" value="NZ_BHVQ01000005.1"/>
</dbReference>